<comment type="caution">
    <text evidence="5">The sequence shown here is derived from an EMBL/GenBank/DDBJ whole genome shotgun (WGS) entry which is preliminary data.</text>
</comment>
<evidence type="ECO:0000256" key="1">
    <source>
        <dbReference type="ARBA" id="ARBA00023015"/>
    </source>
</evidence>
<evidence type="ECO:0000313" key="5">
    <source>
        <dbReference type="EMBL" id="KRM12285.1"/>
    </source>
</evidence>
<keyword evidence="1" id="KW-0805">Transcription regulation</keyword>
<evidence type="ECO:0000313" key="6">
    <source>
        <dbReference type="Proteomes" id="UP000051820"/>
    </source>
</evidence>
<dbReference type="Gene3D" id="3.40.50.2300">
    <property type="match status" value="2"/>
</dbReference>
<dbReference type="EMBL" id="AZGF01000009">
    <property type="protein sequence ID" value="KRM12285.1"/>
    <property type="molecule type" value="Genomic_DNA"/>
</dbReference>
<dbReference type="PRINTS" id="PR00036">
    <property type="entry name" value="HTHLACI"/>
</dbReference>
<gene>
    <name evidence="5" type="ORF">FD16_GL002470</name>
</gene>
<dbReference type="InterPro" id="IPR010982">
    <property type="entry name" value="Lambda_DNA-bd_dom_sf"/>
</dbReference>
<dbReference type="PATRIC" id="fig|1423807.3.peg.2551"/>
<sequence>MVLVMVTKLSDVAKAAGVSVATVSRVLNDDPTLSVNNRTRNKVENWASKLSYHKKHTRYCIATVNAKYDNLSSYNMSIAKEINDLCVDKHVNNFEVSLDNILHLKNYIGIDAVIIIGGSLMLNATEITRKFSNVVFVNLNGTPSNIGSVEINLDSVVEMMVRGMQDRKIQQRITMISTDSDGAMETQFINYLNQDSVCFDSDVIHTNMDYHNLPNFKNLSLNRKLTGLFVPNSVMALKVMREITKCHLNNSFCVFSINVSPLEQMAYQSLHSIWVDPTELGRLAFENVYDRLTGNSKYFRKILISPRLSTKNNN</sequence>
<dbReference type="PANTHER" id="PTHR30146:SF149">
    <property type="entry name" value="HTH-TYPE TRANSCRIPTIONAL REGULATOR EBGR"/>
    <property type="match status" value="1"/>
</dbReference>
<evidence type="ECO:0000256" key="2">
    <source>
        <dbReference type="ARBA" id="ARBA00023125"/>
    </source>
</evidence>
<feature type="domain" description="HTH lacI-type" evidence="4">
    <location>
        <begin position="7"/>
        <end position="53"/>
    </location>
</feature>
<dbReference type="GO" id="GO:0000976">
    <property type="term" value="F:transcription cis-regulatory region binding"/>
    <property type="evidence" value="ECO:0007669"/>
    <property type="project" value="TreeGrafter"/>
</dbReference>
<dbReference type="PROSITE" id="PS00356">
    <property type="entry name" value="HTH_LACI_1"/>
    <property type="match status" value="1"/>
</dbReference>
<dbReference type="SMART" id="SM00354">
    <property type="entry name" value="HTH_LACI"/>
    <property type="match status" value="1"/>
</dbReference>
<dbReference type="Pfam" id="PF00356">
    <property type="entry name" value="LacI"/>
    <property type="match status" value="1"/>
</dbReference>
<name>A0A0R1W3V7_9LACO</name>
<dbReference type="PANTHER" id="PTHR30146">
    <property type="entry name" value="LACI-RELATED TRANSCRIPTIONAL REPRESSOR"/>
    <property type="match status" value="1"/>
</dbReference>
<protein>
    <submittedName>
        <fullName evidence="5">DNA-binding transcriptional repressor EbgR</fullName>
    </submittedName>
</protein>
<dbReference type="AlphaFoldDB" id="A0A0R1W3V7"/>
<dbReference type="GO" id="GO:0003700">
    <property type="term" value="F:DNA-binding transcription factor activity"/>
    <property type="evidence" value="ECO:0007669"/>
    <property type="project" value="TreeGrafter"/>
</dbReference>
<dbReference type="Pfam" id="PF13377">
    <property type="entry name" value="Peripla_BP_3"/>
    <property type="match status" value="1"/>
</dbReference>
<accession>A0A0R1W3V7</accession>
<evidence type="ECO:0000256" key="3">
    <source>
        <dbReference type="ARBA" id="ARBA00023163"/>
    </source>
</evidence>
<organism evidence="5 6">
    <name type="scientific">Paucilactobacillus suebicus DSM 5007 = KCTC 3549</name>
    <dbReference type="NCBI Taxonomy" id="1423807"/>
    <lineage>
        <taxon>Bacteria</taxon>
        <taxon>Bacillati</taxon>
        <taxon>Bacillota</taxon>
        <taxon>Bacilli</taxon>
        <taxon>Lactobacillales</taxon>
        <taxon>Lactobacillaceae</taxon>
        <taxon>Paucilactobacillus</taxon>
    </lineage>
</organism>
<dbReference type="SUPFAM" id="SSF47413">
    <property type="entry name" value="lambda repressor-like DNA-binding domains"/>
    <property type="match status" value="1"/>
</dbReference>
<dbReference type="STRING" id="1423807.FD16_GL002470"/>
<dbReference type="CDD" id="cd01392">
    <property type="entry name" value="HTH_LacI"/>
    <property type="match status" value="1"/>
</dbReference>
<dbReference type="Proteomes" id="UP000051820">
    <property type="component" value="Unassembled WGS sequence"/>
</dbReference>
<dbReference type="eggNOG" id="COG1609">
    <property type="taxonomic scope" value="Bacteria"/>
</dbReference>
<dbReference type="SUPFAM" id="SSF53822">
    <property type="entry name" value="Periplasmic binding protein-like I"/>
    <property type="match status" value="1"/>
</dbReference>
<dbReference type="PROSITE" id="PS50932">
    <property type="entry name" value="HTH_LACI_2"/>
    <property type="match status" value="1"/>
</dbReference>
<dbReference type="InterPro" id="IPR000843">
    <property type="entry name" value="HTH_LacI"/>
</dbReference>
<proteinExistence type="predicted"/>
<evidence type="ECO:0000259" key="4">
    <source>
        <dbReference type="PROSITE" id="PS50932"/>
    </source>
</evidence>
<dbReference type="Gene3D" id="1.10.260.40">
    <property type="entry name" value="lambda repressor-like DNA-binding domains"/>
    <property type="match status" value="1"/>
</dbReference>
<reference evidence="5 6" key="1">
    <citation type="journal article" date="2015" name="Genome Announc.">
        <title>Expanding the biotechnology potential of lactobacilli through comparative genomics of 213 strains and associated genera.</title>
        <authorList>
            <person name="Sun Z."/>
            <person name="Harris H.M."/>
            <person name="McCann A."/>
            <person name="Guo C."/>
            <person name="Argimon S."/>
            <person name="Zhang W."/>
            <person name="Yang X."/>
            <person name="Jeffery I.B."/>
            <person name="Cooney J.C."/>
            <person name="Kagawa T.F."/>
            <person name="Liu W."/>
            <person name="Song Y."/>
            <person name="Salvetti E."/>
            <person name="Wrobel A."/>
            <person name="Rasinkangas P."/>
            <person name="Parkhill J."/>
            <person name="Rea M.C."/>
            <person name="O'Sullivan O."/>
            <person name="Ritari J."/>
            <person name="Douillard F.P."/>
            <person name="Paul Ross R."/>
            <person name="Yang R."/>
            <person name="Briner A.E."/>
            <person name="Felis G.E."/>
            <person name="de Vos W.M."/>
            <person name="Barrangou R."/>
            <person name="Klaenhammer T.R."/>
            <person name="Caufield P.W."/>
            <person name="Cui Y."/>
            <person name="Zhang H."/>
            <person name="O'Toole P.W."/>
        </authorList>
    </citation>
    <scope>NUCLEOTIDE SEQUENCE [LARGE SCALE GENOMIC DNA]</scope>
    <source>
        <strain evidence="5 6">DSM 5007</strain>
    </source>
</reference>
<keyword evidence="6" id="KW-1185">Reference proteome</keyword>
<dbReference type="InterPro" id="IPR028082">
    <property type="entry name" value="Peripla_BP_I"/>
</dbReference>
<keyword evidence="3" id="KW-0804">Transcription</keyword>
<dbReference type="InterPro" id="IPR046335">
    <property type="entry name" value="LacI/GalR-like_sensor"/>
</dbReference>
<keyword evidence="2 5" id="KW-0238">DNA-binding</keyword>